<evidence type="ECO:0000313" key="1">
    <source>
        <dbReference type="EMBL" id="AWL30193.1"/>
    </source>
</evidence>
<accession>A0A2S2FGU7</accession>
<protein>
    <submittedName>
        <fullName evidence="1">Uncharacterized protein</fullName>
    </submittedName>
</protein>
<gene>
    <name evidence="1" type="ORF">DJ533_17300</name>
</gene>
<name>A0A2S2FGU7_9GAMM</name>
<proteinExistence type="predicted"/>
<dbReference type="Proteomes" id="UP000245977">
    <property type="component" value="Chromosome"/>
</dbReference>
<evidence type="ECO:0000313" key="2">
    <source>
        <dbReference type="Proteomes" id="UP000245977"/>
    </source>
</evidence>
<dbReference type="STRING" id="1871111.GCA_001704615_03055"/>
<keyword evidence="2" id="KW-1185">Reference proteome</keyword>
<organism evidence="1 2">
    <name type="scientific">Acinetobacter defluvii</name>
    <dbReference type="NCBI Taxonomy" id="1871111"/>
    <lineage>
        <taxon>Bacteria</taxon>
        <taxon>Pseudomonadati</taxon>
        <taxon>Pseudomonadota</taxon>
        <taxon>Gammaproteobacteria</taxon>
        <taxon>Moraxellales</taxon>
        <taxon>Moraxellaceae</taxon>
        <taxon>Acinetobacter</taxon>
    </lineage>
</organism>
<reference evidence="1" key="1">
    <citation type="submission" date="2019-08" db="EMBL/GenBank/DDBJ databases">
        <title>The complete genome of Acinetobacter defluvii strain WCHAD010030.</title>
        <authorList>
            <person name="Hu Y."/>
            <person name="Qin J."/>
            <person name="Feng Y."/>
            <person name="Zong Z."/>
        </authorList>
    </citation>
    <scope>NUCLEOTIDE SEQUENCE</scope>
    <source>
        <strain evidence="1">WCHA30</strain>
    </source>
</reference>
<dbReference type="KEGG" id="adv:DJ533_17300"/>
<dbReference type="EMBL" id="CP029397">
    <property type="protein sequence ID" value="AWL30193.1"/>
    <property type="molecule type" value="Genomic_DNA"/>
</dbReference>
<dbReference type="RefSeq" id="WP_065993764.1">
    <property type="nucleotide sequence ID" value="NZ_CP029397.2"/>
</dbReference>
<dbReference type="AlphaFoldDB" id="A0A2S2FGU7"/>
<sequence length="88" mass="9635">MNSAANTDCTNGKSYQLSAQYITTTTKVDNPDKSRKDITIVASNGKLFDCENTTIQFSVDNNDNTSLQKNTKSPNAVYAVILPKPFVL</sequence>